<dbReference type="SUPFAM" id="SSF48576">
    <property type="entry name" value="Terpenoid synthases"/>
    <property type="match status" value="1"/>
</dbReference>
<dbReference type="SFLD" id="SFLDS00005">
    <property type="entry name" value="Isoprenoid_Synthase_Type_I"/>
    <property type="match status" value="1"/>
</dbReference>
<evidence type="ECO:0008006" key="5">
    <source>
        <dbReference type="Google" id="ProtNLM"/>
    </source>
</evidence>
<evidence type="ECO:0000256" key="2">
    <source>
        <dbReference type="ARBA" id="ARBA00022842"/>
    </source>
</evidence>
<reference evidence="4" key="1">
    <citation type="journal article" date="2020" name="J. Eukaryot. Microbiol.">
        <title>De novo Sequencing, Assembly and Annotation of the Transcriptome for the Free-Living Testate Amoeba Arcella intermedia.</title>
        <authorList>
            <person name="Ribeiro G.M."/>
            <person name="Porfirio-Sousa A.L."/>
            <person name="Maurer-Alcala X.X."/>
            <person name="Katz L.A."/>
            <person name="Lahr D.J.G."/>
        </authorList>
    </citation>
    <scope>NUCLEOTIDE SEQUENCE</scope>
</reference>
<dbReference type="InterPro" id="IPR000092">
    <property type="entry name" value="Polyprenyl_synt"/>
</dbReference>
<dbReference type="GO" id="GO:0046872">
    <property type="term" value="F:metal ion binding"/>
    <property type="evidence" value="ECO:0007669"/>
    <property type="project" value="UniProtKB-KW"/>
</dbReference>
<dbReference type="Pfam" id="PF00348">
    <property type="entry name" value="polyprenyl_synt"/>
    <property type="match status" value="1"/>
</dbReference>
<dbReference type="PROSITE" id="PS00444">
    <property type="entry name" value="POLYPRENYL_SYNTHASE_2"/>
    <property type="match status" value="1"/>
</dbReference>
<dbReference type="AlphaFoldDB" id="A0A6B2L8R1"/>
<dbReference type="InterPro" id="IPR008949">
    <property type="entry name" value="Isoprenoid_synthase_dom_sf"/>
</dbReference>
<dbReference type="InterPro" id="IPR033749">
    <property type="entry name" value="Polyprenyl_synt_CS"/>
</dbReference>
<sequence>MENFLPRVFDEKQIRRFFGNPEYGYDIQSSSAALLDPIWDLLDRGGKQWRPILLCLITEVLGGREDIVLPMAALCEMAHNGTLMIDDVEDDSKLRRGKECIHLLYGVDIAINAGNALYFLPLLIFKEYREQKKVSDEVLLKCYELYSQELLNVHLGQGLDIHWHQGKKNPGAQEYLQMCAYKTGVLARLSARLGALLSGASPDFIQSIGKFAESIGVAFQIQDDLLNISGEEFAKKIDIMGEDIHEGKRSLMVIHSLETAPEHKRNRLIEILDSKTSDALIIKEAIDIMKSTNSLVHSKQVASDIISNAWKEIEPLLPETPAKYKLKVFADYLINRSI</sequence>
<organism evidence="4">
    <name type="scientific">Arcella intermedia</name>
    <dbReference type="NCBI Taxonomy" id="1963864"/>
    <lineage>
        <taxon>Eukaryota</taxon>
        <taxon>Amoebozoa</taxon>
        <taxon>Tubulinea</taxon>
        <taxon>Elardia</taxon>
        <taxon>Arcellinida</taxon>
        <taxon>Sphaerothecina</taxon>
        <taxon>Arcellidae</taxon>
        <taxon>Arcella</taxon>
    </lineage>
</organism>
<dbReference type="GO" id="GO:0004659">
    <property type="term" value="F:prenyltransferase activity"/>
    <property type="evidence" value="ECO:0007669"/>
    <property type="project" value="InterPro"/>
</dbReference>
<comment type="similarity">
    <text evidence="3">Belongs to the FPP/GGPP synthase family.</text>
</comment>
<dbReference type="PANTHER" id="PTHR12001:SF44">
    <property type="entry name" value="GERANYLGERANYL PYROPHOSPHATE SYNTHASE"/>
    <property type="match status" value="1"/>
</dbReference>
<name>A0A6B2L8R1_9EUKA</name>
<dbReference type="Gene3D" id="1.10.600.10">
    <property type="entry name" value="Farnesyl Diphosphate Synthase"/>
    <property type="match status" value="1"/>
</dbReference>
<evidence type="ECO:0000313" key="4">
    <source>
        <dbReference type="EMBL" id="NDV33422.1"/>
    </source>
</evidence>
<protein>
    <recommendedName>
        <fullName evidence="5">Polyprenyl synthetase</fullName>
    </recommendedName>
</protein>
<keyword evidence="3" id="KW-0808">Transferase</keyword>
<dbReference type="EMBL" id="GIBP01004453">
    <property type="protein sequence ID" value="NDV33422.1"/>
    <property type="molecule type" value="Transcribed_RNA"/>
</dbReference>
<dbReference type="PANTHER" id="PTHR12001">
    <property type="entry name" value="GERANYLGERANYL PYROPHOSPHATE SYNTHASE"/>
    <property type="match status" value="1"/>
</dbReference>
<dbReference type="SFLD" id="SFLDG01017">
    <property type="entry name" value="Polyprenyl_Transferase_Like"/>
    <property type="match status" value="1"/>
</dbReference>
<dbReference type="GO" id="GO:0008299">
    <property type="term" value="P:isoprenoid biosynthetic process"/>
    <property type="evidence" value="ECO:0007669"/>
    <property type="project" value="InterPro"/>
</dbReference>
<dbReference type="CDD" id="cd00685">
    <property type="entry name" value="Trans_IPPS_HT"/>
    <property type="match status" value="1"/>
</dbReference>
<proteinExistence type="inferred from homology"/>
<dbReference type="PROSITE" id="PS00723">
    <property type="entry name" value="POLYPRENYL_SYNTHASE_1"/>
    <property type="match status" value="1"/>
</dbReference>
<evidence type="ECO:0000256" key="1">
    <source>
        <dbReference type="ARBA" id="ARBA00022723"/>
    </source>
</evidence>
<evidence type="ECO:0000256" key="3">
    <source>
        <dbReference type="RuleBase" id="RU004466"/>
    </source>
</evidence>
<accession>A0A6B2L8R1</accession>
<keyword evidence="1" id="KW-0479">Metal-binding</keyword>
<keyword evidence="2" id="KW-0460">Magnesium</keyword>